<evidence type="ECO:0000313" key="2">
    <source>
        <dbReference type="Proteomes" id="UP000308744"/>
    </source>
</evidence>
<name>A0A4U2YZP9_9BACI</name>
<dbReference type="AlphaFoldDB" id="A0A4U2YZP9"/>
<dbReference type="RefSeq" id="WP_107897809.1">
    <property type="nucleotide sequence ID" value="NZ_PYWM01000062.1"/>
</dbReference>
<organism evidence="1 2">
    <name type="scientific">Lysinibacillus mangiferihumi</name>
    <dbReference type="NCBI Taxonomy" id="1130819"/>
    <lineage>
        <taxon>Bacteria</taxon>
        <taxon>Bacillati</taxon>
        <taxon>Bacillota</taxon>
        <taxon>Bacilli</taxon>
        <taxon>Bacillales</taxon>
        <taxon>Bacillaceae</taxon>
        <taxon>Lysinibacillus</taxon>
    </lineage>
</organism>
<evidence type="ECO:0000313" key="1">
    <source>
        <dbReference type="EMBL" id="TKI67227.1"/>
    </source>
</evidence>
<keyword evidence="2" id="KW-1185">Reference proteome</keyword>
<sequence length="273" mass="32901">MEIEVSIDKFVIDYKDVPHSAFLRVYMVGVQKYKVKMKIYSGTYSYELHMRKSDDVYIHLYFKNFRETEGHLHTLRIETRPEHYSHFREILEMIGKRASRVEFVSCDVAYDIRTGLENIVVIPTDARRVMTHFDTTRYFGRGDQRKQNGYCRIYDKRLELARNKGIYLAHELSRIEVVYKVNEQVLLKDLMKHPPKQNVHYFAVVVTDWQILKKKQRERVASMRDGRDMYTQYIRREIKKTLTNQYRLDFDELARVEWKRLIEEPSSIVLRVS</sequence>
<comment type="caution">
    <text evidence="1">The sequence shown here is derived from an EMBL/GenBank/DDBJ whole genome shotgun (WGS) entry which is preliminary data.</text>
</comment>
<reference evidence="1 2" key="1">
    <citation type="submission" date="2019-04" db="EMBL/GenBank/DDBJ databases">
        <title>Lysinibacillus genome sequencing.</title>
        <authorList>
            <person name="Dunlap C."/>
        </authorList>
    </citation>
    <scope>NUCLEOTIDE SEQUENCE [LARGE SCALE GENOMIC DNA]</scope>
    <source>
        <strain evidence="1 2">CCTCC AB 2010389</strain>
    </source>
</reference>
<proteinExistence type="predicted"/>
<dbReference type="Proteomes" id="UP000308744">
    <property type="component" value="Unassembled WGS sequence"/>
</dbReference>
<accession>A0A4U2YZP9</accession>
<dbReference type="EMBL" id="SZPU01000051">
    <property type="protein sequence ID" value="TKI67227.1"/>
    <property type="molecule type" value="Genomic_DNA"/>
</dbReference>
<gene>
    <name evidence="1" type="ORF">FC756_13410</name>
</gene>
<protein>
    <submittedName>
        <fullName evidence="1">Replication initiation protein</fullName>
    </submittedName>
</protein>